<proteinExistence type="predicted"/>
<organism evidence="3 4">
    <name type="scientific">Clavelina lepadiformis</name>
    <name type="common">Light-bulb sea squirt</name>
    <name type="synonym">Ascidia lepadiformis</name>
    <dbReference type="NCBI Taxonomy" id="159417"/>
    <lineage>
        <taxon>Eukaryota</taxon>
        <taxon>Metazoa</taxon>
        <taxon>Chordata</taxon>
        <taxon>Tunicata</taxon>
        <taxon>Ascidiacea</taxon>
        <taxon>Aplousobranchia</taxon>
        <taxon>Clavelinidae</taxon>
        <taxon>Clavelina</taxon>
    </lineage>
</organism>
<accession>A0ABP0FX20</accession>
<comment type="caution">
    <text evidence="3">The sequence shown here is derived from an EMBL/GenBank/DDBJ whole genome shotgun (WGS) entry which is preliminary data.</text>
</comment>
<evidence type="ECO:0000256" key="1">
    <source>
        <dbReference type="SAM" id="MobiDB-lite"/>
    </source>
</evidence>
<feature type="region of interest" description="Disordered" evidence="1">
    <location>
        <begin position="156"/>
        <end position="177"/>
    </location>
</feature>
<evidence type="ECO:0000313" key="4">
    <source>
        <dbReference type="Proteomes" id="UP001642483"/>
    </source>
</evidence>
<feature type="transmembrane region" description="Helical" evidence="2">
    <location>
        <begin position="29"/>
        <end position="49"/>
    </location>
</feature>
<evidence type="ECO:0000313" key="3">
    <source>
        <dbReference type="EMBL" id="CAK8683848.1"/>
    </source>
</evidence>
<evidence type="ECO:0000256" key="2">
    <source>
        <dbReference type="SAM" id="Phobius"/>
    </source>
</evidence>
<keyword evidence="2" id="KW-0812">Transmembrane</keyword>
<reference evidence="3 4" key="1">
    <citation type="submission" date="2024-02" db="EMBL/GenBank/DDBJ databases">
        <authorList>
            <person name="Daric V."/>
            <person name="Darras S."/>
        </authorList>
    </citation>
    <scope>NUCLEOTIDE SEQUENCE [LARGE SCALE GENOMIC DNA]</scope>
</reference>
<dbReference type="Proteomes" id="UP001642483">
    <property type="component" value="Unassembled WGS sequence"/>
</dbReference>
<keyword evidence="2" id="KW-1133">Transmembrane helix</keyword>
<sequence length="177" mass="19350">MEFGNRGDHIFGNNYDVFANPSAGFLKKVLVKASLCAFIVAGLLTLAVFPDYSRSPQPYLSAIWLTMGGVFLTCYAVLCCKANKGKHAYIMSVTSPSRRVFSSPTRNGRLPQSSMRKHVTVTFNARQEYILTNAQVLYADEPPTYVSVCNTRGKIDAESAGASPNNQDAVPNKGDKE</sequence>
<protein>
    <submittedName>
        <fullName evidence="3">Uncharacterized protein</fullName>
    </submittedName>
</protein>
<keyword evidence="2" id="KW-0472">Membrane</keyword>
<keyword evidence="4" id="KW-1185">Reference proteome</keyword>
<feature type="transmembrane region" description="Helical" evidence="2">
    <location>
        <begin position="61"/>
        <end position="80"/>
    </location>
</feature>
<gene>
    <name evidence="3" type="ORF">CVLEPA_LOCUS14872</name>
</gene>
<dbReference type="EMBL" id="CAWYQH010000097">
    <property type="protein sequence ID" value="CAK8683848.1"/>
    <property type="molecule type" value="Genomic_DNA"/>
</dbReference>
<name>A0ABP0FX20_CLALP</name>